<evidence type="ECO:0000259" key="4">
    <source>
        <dbReference type="Pfam" id="PF17954"/>
    </source>
</evidence>
<gene>
    <name evidence="5" type="ORF">GMJLKIPL_5701</name>
</gene>
<sequence>MRQVVRAHERQTAGTGLFRLRIVRPGRGLAEAGDDAFGPLARIDHAALGAGALVRMHEHRDDEILSYVWRGSLVHADSAGHRVTVSARRLMLMNAGCGVRHEESVPDDPVEMLQIVIRPREAGLAPRVQFHEPPAPAPRDGTWRLLAGPEGRGAPLVVRQEVSVLDAHPAPGTALAALPAGHDVFVYVLDGVVAGEGLYLAKGDGIRLTGEPLPPLHAEVPSVLVAFLVDREAAATRAGTLSGP</sequence>
<reference evidence="5" key="2">
    <citation type="submission" date="2021-08" db="EMBL/GenBank/DDBJ databases">
        <authorList>
            <person name="Tani A."/>
            <person name="Ola A."/>
            <person name="Ogura Y."/>
            <person name="Katsura K."/>
            <person name="Hayashi T."/>
        </authorList>
    </citation>
    <scope>NUCLEOTIDE SEQUENCE</scope>
    <source>
        <strain evidence="5">DSM 17168</strain>
    </source>
</reference>
<proteinExistence type="inferred from homology"/>
<dbReference type="InterPro" id="IPR011051">
    <property type="entry name" value="RmlC_Cupin_sf"/>
</dbReference>
<dbReference type="InterPro" id="IPR012093">
    <property type="entry name" value="Pirin"/>
</dbReference>
<evidence type="ECO:0008006" key="7">
    <source>
        <dbReference type="Google" id="ProtNLM"/>
    </source>
</evidence>
<dbReference type="RefSeq" id="WP_238241122.1">
    <property type="nucleotide sequence ID" value="NZ_BPQQ01000087.1"/>
</dbReference>
<dbReference type="EMBL" id="BPQQ01000087">
    <property type="protein sequence ID" value="GJE03744.1"/>
    <property type="molecule type" value="Genomic_DNA"/>
</dbReference>
<comment type="caution">
    <text evidence="5">The sequence shown here is derived from an EMBL/GenBank/DDBJ whole genome shotgun (WGS) entry which is preliminary data.</text>
</comment>
<evidence type="ECO:0000313" key="5">
    <source>
        <dbReference type="EMBL" id="GJE03744.1"/>
    </source>
</evidence>
<dbReference type="PANTHER" id="PTHR43212">
    <property type="entry name" value="QUERCETIN 2,3-DIOXYGENASE"/>
    <property type="match status" value="1"/>
</dbReference>
<dbReference type="InterPro" id="IPR041602">
    <property type="entry name" value="Quercetinase_C"/>
</dbReference>
<feature type="domain" description="Pirin N-terminal" evidence="3">
    <location>
        <begin position="51"/>
        <end position="115"/>
    </location>
</feature>
<feature type="domain" description="Quercetin 2,3-dioxygenase C-terminal cupin" evidence="4">
    <location>
        <begin position="145"/>
        <end position="224"/>
    </location>
</feature>
<reference evidence="5" key="1">
    <citation type="journal article" date="2021" name="Front. Microbiol.">
        <title>Comprehensive Comparative Genomics and Phenotyping of Methylobacterium Species.</title>
        <authorList>
            <person name="Alessa O."/>
            <person name="Ogura Y."/>
            <person name="Fujitani Y."/>
            <person name="Takami H."/>
            <person name="Hayashi T."/>
            <person name="Sahin N."/>
            <person name="Tani A."/>
        </authorList>
    </citation>
    <scope>NUCLEOTIDE SEQUENCE</scope>
    <source>
        <strain evidence="5">DSM 17168</strain>
    </source>
</reference>
<evidence type="ECO:0000259" key="3">
    <source>
        <dbReference type="Pfam" id="PF02678"/>
    </source>
</evidence>
<dbReference type="Pfam" id="PF02678">
    <property type="entry name" value="Pirin"/>
    <property type="match status" value="1"/>
</dbReference>
<evidence type="ECO:0000256" key="2">
    <source>
        <dbReference type="RuleBase" id="RU003457"/>
    </source>
</evidence>
<dbReference type="PANTHER" id="PTHR43212:SF3">
    <property type="entry name" value="QUERCETIN 2,3-DIOXYGENASE"/>
    <property type="match status" value="1"/>
</dbReference>
<accession>A0ABQ4SPQ5</accession>
<evidence type="ECO:0000313" key="6">
    <source>
        <dbReference type="Proteomes" id="UP001055153"/>
    </source>
</evidence>
<protein>
    <recommendedName>
        <fullName evidence="7">Quercetin 2,3-dioxygenase</fullName>
    </recommendedName>
</protein>
<dbReference type="Pfam" id="PF17954">
    <property type="entry name" value="Pirin_C_2"/>
    <property type="match status" value="1"/>
</dbReference>
<comment type="similarity">
    <text evidence="1 2">Belongs to the pirin family.</text>
</comment>
<dbReference type="SUPFAM" id="SSF51182">
    <property type="entry name" value="RmlC-like cupins"/>
    <property type="match status" value="1"/>
</dbReference>
<keyword evidence="6" id="KW-1185">Reference proteome</keyword>
<dbReference type="Proteomes" id="UP001055153">
    <property type="component" value="Unassembled WGS sequence"/>
</dbReference>
<evidence type="ECO:0000256" key="1">
    <source>
        <dbReference type="ARBA" id="ARBA00008416"/>
    </source>
</evidence>
<dbReference type="InterPro" id="IPR014710">
    <property type="entry name" value="RmlC-like_jellyroll"/>
</dbReference>
<dbReference type="InterPro" id="IPR003829">
    <property type="entry name" value="Pirin_N_dom"/>
</dbReference>
<name>A0ABQ4SPQ5_9HYPH</name>
<organism evidence="5 6">
    <name type="scientific">Methylobacterium isbiliense</name>
    <dbReference type="NCBI Taxonomy" id="315478"/>
    <lineage>
        <taxon>Bacteria</taxon>
        <taxon>Pseudomonadati</taxon>
        <taxon>Pseudomonadota</taxon>
        <taxon>Alphaproteobacteria</taxon>
        <taxon>Hyphomicrobiales</taxon>
        <taxon>Methylobacteriaceae</taxon>
        <taxon>Methylobacterium</taxon>
    </lineage>
</organism>
<dbReference type="Gene3D" id="2.60.120.10">
    <property type="entry name" value="Jelly Rolls"/>
    <property type="match status" value="2"/>
</dbReference>